<dbReference type="EMBL" id="ASPP01027964">
    <property type="protein sequence ID" value="ETO05576.1"/>
    <property type="molecule type" value="Genomic_DNA"/>
</dbReference>
<gene>
    <name evidence="2" type="ORF">RFI_31822</name>
</gene>
<feature type="compositionally biased region" description="Acidic residues" evidence="1">
    <location>
        <begin position="72"/>
        <end position="82"/>
    </location>
</feature>
<keyword evidence="3" id="KW-1185">Reference proteome</keyword>
<feature type="compositionally biased region" description="Basic and acidic residues" evidence="1">
    <location>
        <begin position="51"/>
        <end position="71"/>
    </location>
</feature>
<evidence type="ECO:0000313" key="3">
    <source>
        <dbReference type="Proteomes" id="UP000023152"/>
    </source>
</evidence>
<comment type="caution">
    <text evidence="2">The sequence shown here is derived from an EMBL/GenBank/DDBJ whole genome shotgun (WGS) entry which is preliminary data.</text>
</comment>
<name>X6LW24_RETFI</name>
<protein>
    <submittedName>
        <fullName evidence="2">Uncharacterized protein</fullName>
    </submittedName>
</protein>
<evidence type="ECO:0000313" key="2">
    <source>
        <dbReference type="EMBL" id="ETO05576.1"/>
    </source>
</evidence>
<feature type="region of interest" description="Disordered" evidence="1">
    <location>
        <begin position="33"/>
        <end position="82"/>
    </location>
</feature>
<feature type="non-terminal residue" evidence="2">
    <location>
        <position position="147"/>
    </location>
</feature>
<sequence>MTEKSSLHKTKVWFDFPNGRVVEPVTRIVGREAWEDSHKVSRKGTSDEAEDERHKEKEEEKEKKEKEKGKEEEEENEEDIFEIEDYYNASPWETLIAEIEKILKEWGLTDGKEECKAEHNDTFDNVLSKELIIDNQYHYILEFHDYS</sequence>
<accession>X6LW24</accession>
<reference evidence="2 3" key="1">
    <citation type="journal article" date="2013" name="Curr. Biol.">
        <title>The Genome of the Foraminiferan Reticulomyxa filosa.</title>
        <authorList>
            <person name="Glockner G."/>
            <person name="Hulsmann N."/>
            <person name="Schleicher M."/>
            <person name="Noegel A.A."/>
            <person name="Eichinger L."/>
            <person name="Gallinger C."/>
            <person name="Pawlowski J."/>
            <person name="Sierra R."/>
            <person name="Euteneuer U."/>
            <person name="Pillet L."/>
            <person name="Moustafa A."/>
            <person name="Platzer M."/>
            <person name="Groth M."/>
            <person name="Szafranski K."/>
            <person name="Schliwa M."/>
        </authorList>
    </citation>
    <scope>NUCLEOTIDE SEQUENCE [LARGE SCALE GENOMIC DNA]</scope>
</reference>
<dbReference type="Proteomes" id="UP000023152">
    <property type="component" value="Unassembled WGS sequence"/>
</dbReference>
<organism evidence="2 3">
    <name type="scientific">Reticulomyxa filosa</name>
    <dbReference type="NCBI Taxonomy" id="46433"/>
    <lineage>
        <taxon>Eukaryota</taxon>
        <taxon>Sar</taxon>
        <taxon>Rhizaria</taxon>
        <taxon>Retaria</taxon>
        <taxon>Foraminifera</taxon>
        <taxon>Monothalamids</taxon>
        <taxon>Reticulomyxidae</taxon>
        <taxon>Reticulomyxa</taxon>
    </lineage>
</organism>
<dbReference type="AlphaFoldDB" id="X6LW24"/>
<evidence type="ECO:0000256" key="1">
    <source>
        <dbReference type="SAM" id="MobiDB-lite"/>
    </source>
</evidence>
<proteinExistence type="predicted"/>